<evidence type="ECO:0000313" key="4">
    <source>
        <dbReference type="Proteomes" id="UP000009374"/>
    </source>
</evidence>
<dbReference type="InterPro" id="IPR018875">
    <property type="entry name" value="Antirepressor_Ant_N"/>
</dbReference>
<name>C6I085_9BACT</name>
<dbReference type="AlphaFoldDB" id="C6I085"/>
<dbReference type="EMBL" id="GG693885">
    <property type="protein sequence ID" value="EES51776.1"/>
    <property type="molecule type" value="Genomic_DNA"/>
</dbReference>
<evidence type="ECO:0000259" key="2">
    <source>
        <dbReference type="Pfam" id="PF10547"/>
    </source>
</evidence>
<dbReference type="Proteomes" id="UP000009374">
    <property type="component" value="Unassembled WGS sequence"/>
</dbReference>
<evidence type="ECO:0000313" key="3">
    <source>
        <dbReference type="EMBL" id="EES51776.1"/>
    </source>
</evidence>
<dbReference type="PRINTS" id="PR01994">
    <property type="entry name" value="ANTIREPRESSR"/>
</dbReference>
<reference evidence="3 4" key="1">
    <citation type="journal article" date="2009" name="Appl. Environ. Microbiol.">
        <title>Community genomic and proteomic analyses of chemoautotrophic iron-oxidizing "Leptospirillum rubarum" (Group II) and "Leptospirillum ferrodiazotrophum" (Group III) bacteria in acid mine drainage biofilms.</title>
        <authorList>
            <person name="Goltsman D.S."/>
            <person name="Denef V.J."/>
            <person name="Singer S.W."/>
            <person name="VerBerkmoes N.C."/>
            <person name="Lefsrud M."/>
            <person name="Mueller R.S."/>
            <person name="Dick G.J."/>
            <person name="Sun C.L."/>
            <person name="Wheeler K.E."/>
            <person name="Zemla A."/>
            <person name="Baker B.J."/>
            <person name="Hauser L."/>
            <person name="Land M."/>
            <person name="Shah M.B."/>
            <person name="Thelen M.P."/>
            <person name="Hettich R.L."/>
            <person name="Banfield J.F."/>
        </authorList>
    </citation>
    <scope>NUCLEOTIDE SEQUENCE [LARGE SCALE GENOMIC DNA]</scope>
</reference>
<feature type="domain" description="Antirepressor protein ant N-terminal" evidence="2">
    <location>
        <begin position="7"/>
        <end position="120"/>
    </location>
</feature>
<feature type="region of interest" description="Disordered" evidence="1">
    <location>
        <begin position="147"/>
        <end position="169"/>
    </location>
</feature>
<proteinExistence type="predicted"/>
<dbReference type="Pfam" id="PF10547">
    <property type="entry name" value="P22_AR_N"/>
    <property type="match status" value="1"/>
</dbReference>
<protein>
    <submittedName>
        <fullName evidence="3">Probable antirepressor protein (Ant)</fullName>
    </submittedName>
</protein>
<keyword evidence="4" id="KW-1185">Reference proteome</keyword>
<evidence type="ECO:0000256" key="1">
    <source>
        <dbReference type="SAM" id="MobiDB-lite"/>
    </source>
</evidence>
<accession>C6I085</accession>
<organism evidence="3 4">
    <name type="scientific">Leptospirillum ferrodiazotrophum</name>
    <dbReference type="NCBI Taxonomy" id="412449"/>
    <lineage>
        <taxon>Bacteria</taxon>
        <taxon>Pseudomonadati</taxon>
        <taxon>Nitrospirota</taxon>
        <taxon>Nitrospiria</taxon>
        <taxon>Nitrospirales</taxon>
        <taxon>Nitrospiraceae</taxon>
        <taxon>Leptospirillum</taxon>
    </lineage>
</organism>
<sequence length="260" mass="30197">MNTSLVHVPFYGTILFLVDVNGEPYTPMKPIVEGMGLDWSSQFTKLKSDQKRWGSIVINTIQVPGDTQSRETVMMPLRKLPGWLMTIHPTRVKPEIRERILRYQNECDDVLWEYWTKGIAVNPRGVSEFDRLVRRIDALTQRVARLENLSRSSPPSGRPPEESVRGLPRYTPEQKEAIRLYRKLEKSGKTNEKTEFLLSEYGLLLETLNQTYLKERRKKGLPDPEDSADFVAWLVVEYPDVLQKVEARFVAVHNQKRRDA</sequence>
<gene>
    <name evidence="3" type="ORF">UBAL3_95530045</name>
</gene>